<feature type="region of interest" description="Disordered" evidence="2">
    <location>
        <begin position="43"/>
        <end position="77"/>
    </location>
</feature>
<protein>
    <submittedName>
        <fullName evidence="3">Unnamed protein product</fullName>
    </submittedName>
</protein>
<keyword evidence="1" id="KW-0175">Coiled coil</keyword>
<evidence type="ECO:0000256" key="2">
    <source>
        <dbReference type="SAM" id="MobiDB-lite"/>
    </source>
</evidence>
<reference evidence="3" key="1">
    <citation type="submission" date="2023-04" db="EMBL/GenBank/DDBJ databases">
        <title>Phytophthora fragariaefolia NBRC 109709.</title>
        <authorList>
            <person name="Ichikawa N."/>
            <person name="Sato H."/>
            <person name="Tonouchi N."/>
        </authorList>
    </citation>
    <scope>NUCLEOTIDE SEQUENCE</scope>
    <source>
        <strain evidence="3">NBRC 109709</strain>
    </source>
</reference>
<gene>
    <name evidence="3" type="ORF">Pfra01_000788200</name>
</gene>
<dbReference type="Proteomes" id="UP001165121">
    <property type="component" value="Unassembled WGS sequence"/>
</dbReference>
<feature type="compositionally biased region" description="Basic and acidic residues" evidence="2">
    <location>
        <begin position="46"/>
        <end position="68"/>
    </location>
</feature>
<feature type="coiled-coil region" evidence="1">
    <location>
        <begin position="893"/>
        <end position="927"/>
    </location>
</feature>
<evidence type="ECO:0000313" key="3">
    <source>
        <dbReference type="EMBL" id="GMF32739.1"/>
    </source>
</evidence>
<comment type="caution">
    <text evidence="3">The sequence shown here is derived from an EMBL/GenBank/DDBJ whole genome shotgun (WGS) entry which is preliminary data.</text>
</comment>
<keyword evidence="4" id="KW-1185">Reference proteome</keyword>
<evidence type="ECO:0000313" key="4">
    <source>
        <dbReference type="Proteomes" id="UP001165121"/>
    </source>
</evidence>
<feature type="compositionally biased region" description="Polar residues" evidence="2">
    <location>
        <begin position="1"/>
        <end position="12"/>
    </location>
</feature>
<proteinExistence type="predicted"/>
<feature type="region of interest" description="Disordered" evidence="2">
    <location>
        <begin position="1"/>
        <end position="24"/>
    </location>
</feature>
<organism evidence="3 4">
    <name type="scientific">Phytophthora fragariaefolia</name>
    <dbReference type="NCBI Taxonomy" id="1490495"/>
    <lineage>
        <taxon>Eukaryota</taxon>
        <taxon>Sar</taxon>
        <taxon>Stramenopiles</taxon>
        <taxon>Oomycota</taxon>
        <taxon>Peronosporomycetes</taxon>
        <taxon>Peronosporales</taxon>
        <taxon>Peronosporaceae</taxon>
        <taxon>Phytophthora</taxon>
    </lineage>
</organism>
<dbReference type="OrthoDB" id="165256at2759"/>
<evidence type="ECO:0000256" key="1">
    <source>
        <dbReference type="SAM" id="Coils"/>
    </source>
</evidence>
<accession>A0A9W6X6Y5</accession>
<sequence length="993" mass="111675">MLTKSSPRSTDSVVAPLTPELDDALQNTPPLVVAAVLPLPLPSLKRPHELTPLEKKERDRLRMKEQSQRRKQAVQDQYDQAKRFAQQKMAASSWHQQERMEEELVLRRLERDVVNAQRSHPAAAGYYFDHLAQTPARVSPVFSSFSHALCPLSQASRLQLKSRSGLQRTTNIPTEAEYLHPACHGYSMSRQDDSSCISPVFFYSGFAKIPLDKVVMQEDNAQSDESDTEDQEAGNSLFDAIMEMDGGRKLSGAAKARQQENRRRLEAAMAARALYSIPVGELEKGIKASESQVCLVCKKTAITAGCPGCFTFSSKKYFEVEAFKATQRLKTPMTALQEQEELRARHKALQRQIIMPPLLPKLHQSLPESTPQNNAQDEENDFYSNVLPDFRAIHLKSSVSYLYELYRANSELPNRPLHLLLPTTHGLFYLDEHIASATYTRNGVVNGELLLEDFNLEKSTAPSRSDRTGVYVSNSEFLLFAVAILHPQSTPQLILNYVQQNFYFKPPENPSLSQLVISVDSSNAYGGLPPWTRLVPATFLLPKAVDQDPFQLQIRPHIHAMHVFAKTNYAIVAAEQREERERLLLLAHQEAKAAKLALKKKRRDQQTPSVSNKVRRALAYFEFVCENTSNPRQPRVAEERLGKLWQFMQLLEEWKIMKGGRLMDAERSDVMLSLLQELKETAASAFMQMLHGARSLKTDKGGGTLPYPVLCLDGGGTARKLVLRLGARMGVTQQDDYDYGLVLDLDQDFDALERAEPRMLKRGYTKRVVTGQEAQDGQHAHELEAWADVEWRAKGKGSSTIALLVSSSDLLSPPFHRIKWPLIVKAYALVLKRVALVNSKLDEFNSLAKVLQSPEAVLSKAQLAKWQADVDAFLSSLPSGTAMARAVQRVLSKKGAAELRRRAQARRKQLRAREQELQRLRELQLERERPKLTLAQQLKASFLAERAPKLREVLELTPAERLGAKAGEVLGRAAAGVARAARKAKKEYAVRTF</sequence>
<dbReference type="EMBL" id="BSXT01000707">
    <property type="protein sequence ID" value="GMF32739.1"/>
    <property type="molecule type" value="Genomic_DNA"/>
</dbReference>
<name>A0A9W6X6Y5_9STRA</name>
<dbReference type="AlphaFoldDB" id="A0A9W6X6Y5"/>